<keyword evidence="6" id="KW-0633">Potassium transport</keyword>
<comment type="subcellular location">
    <subcellularLocation>
        <location evidence="1">Cell inner membrane</location>
        <topology evidence="1">Multi-pass membrane protein</topology>
    </subcellularLocation>
</comment>
<evidence type="ECO:0000256" key="10">
    <source>
        <dbReference type="ARBA" id="ARBA00023065"/>
    </source>
</evidence>
<feature type="transmembrane region" description="Helical" evidence="13">
    <location>
        <begin position="394"/>
        <end position="414"/>
    </location>
</feature>
<feature type="binding site" evidence="12">
    <location>
        <position position="110"/>
    </location>
    <ligand>
        <name>K(+)</name>
        <dbReference type="ChEBI" id="CHEBI:29103"/>
    </ligand>
</feature>
<evidence type="ECO:0000256" key="2">
    <source>
        <dbReference type="ARBA" id="ARBA00009137"/>
    </source>
</evidence>
<dbReference type="GO" id="GO:0046872">
    <property type="term" value="F:metal ion binding"/>
    <property type="evidence" value="ECO:0007669"/>
    <property type="project" value="UniProtKB-KW"/>
</dbReference>
<evidence type="ECO:0000256" key="8">
    <source>
        <dbReference type="ARBA" id="ARBA00022958"/>
    </source>
</evidence>
<evidence type="ECO:0000256" key="13">
    <source>
        <dbReference type="SAM" id="Phobius"/>
    </source>
</evidence>
<keyword evidence="10" id="KW-0406">Ion transport</keyword>
<keyword evidence="8 12" id="KW-0630">Potassium</keyword>
<feature type="transmembrane region" description="Helical" evidence="13">
    <location>
        <begin position="68"/>
        <end position="88"/>
    </location>
</feature>
<keyword evidence="12" id="KW-0479">Metal-binding</keyword>
<feature type="binding site" evidence="12">
    <location>
        <position position="315"/>
    </location>
    <ligand>
        <name>K(+)</name>
        <dbReference type="ChEBI" id="CHEBI:29103"/>
    </ligand>
</feature>
<protein>
    <submittedName>
        <fullName evidence="14">Trk system potassium uptake protein TrkH</fullName>
    </submittedName>
</protein>
<comment type="caution">
    <text evidence="14">The sequence shown here is derived from an EMBL/GenBank/DDBJ whole genome shotgun (WGS) entry which is preliminary data.</text>
</comment>
<evidence type="ECO:0000313" key="15">
    <source>
        <dbReference type="Proteomes" id="UP000280881"/>
    </source>
</evidence>
<evidence type="ECO:0000256" key="11">
    <source>
        <dbReference type="ARBA" id="ARBA00023136"/>
    </source>
</evidence>
<evidence type="ECO:0000256" key="4">
    <source>
        <dbReference type="ARBA" id="ARBA00022475"/>
    </source>
</evidence>
<keyword evidence="15" id="KW-1185">Reference proteome</keyword>
<dbReference type="Pfam" id="PF02386">
    <property type="entry name" value="TrkH"/>
    <property type="match status" value="1"/>
</dbReference>
<dbReference type="PANTHER" id="PTHR32024">
    <property type="entry name" value="TRK SYSTEM POTASSIUM UPTAKE PROTEIN TRKG-RELATED"/>
    <property type="match status" value="1"/>
</dbReference>
<dbReference type="PANTHER" id="PTHR32024:SF2">
    <property type="entry name" value="TRK SYSTEM POTASSIUM UPTAKE PROTEIN TRKG-RELATED"/>
    <property type="match status" value="1"/>
</dbReference>
<feature type="binding site" evidence="12">
    <location>
        <position position="316"/>
    </location>
    <ligand>
        <name>K(+)</name>
        <dbReference type="ChEBI" id="CHEBI:29103"/>
    </ligand>
</feature>
<keyword evidence="11 13" id="KW-0472">Membrane</keyword>
<organism evidence="14 15">
    <name type="scientific">Thermovibrio guaymasensis</name>
    <dbReference type="NCBI Taxonomy" id="240167"/>
    <lineage>
        <taxon>Bacteria</taxon>
        <taxon>Pseudomonadati</taxon>
        <taxon>Aquificota</taxon>
        <taxon>Aquificia</taxon>
        <taxon>Desulfurobacteriales</taxon>
        <taxon>Desulfurobacteriaceae</taxon>
        <taxon>Thermovibrio</taxon>
    </lineage>
</organism>
<evidence type="ECO:0000313" key="14">
    <source>
        <dbReference type="EMBL" id="RKQ64093.1"/>
    </source>
</evidence>
<dbReference type="GO" id="GO:0005886">
    <property type="term" value="C:plasma membrane"/>
    <property type="evidence" value="ECO:0007669"/>
    <property type="project" value="UniProtKB-SubCell"/>
</dbReference>
<keyword evidence="3" id="KW-0813">Transport</keyword>
<feature type="transmembrane region" description="Helical" evidence="13">
    <location>
        <begin position="39"/>
        <end position="56"/>
    </location>
</feature>
<dbReference type="EMBL" id="RBIE01000001">
    <property type="protein sequence ID" value="RKQ64093.1"/>
    <property type="molecule type" value="Genomic_DNA"/>
</dbReference>
<evidence type="ECO:0000256" key="1">
    <source>
        <dbReference type="ARBA" id="ARBA00004429"/>
    </source>
</evidence>
<dbReference type="OrthoDB" id="9810952at2"/>
<gene>
    <name evidence="14" type="ORF">C7457_0984</name>
</gene>
<dbReference type="AlphaFoldDB" id="A0A420W9U0"/>
<dbReference type="InterPro" id="IPR004772">
    <property type="entry name" value="TrkH"/>
</dbReference>
<evidence type="ECO:0000256" key="7">
    <source>
        <dbReference type="ARBA" id="ARBA00022692"/>
    </source>
</evidence>
<reference evidence="14 15" key="1">
    <citation type="submission" date="2018-10" db="EMBL/GenBank/DDBJ databases">
        <title>Genomic Encyclopedia of Type Strains, Phase IV (KMG-IV): sequencing the most valuable type-strain genomes for metagenomic binning, comparative biology and taxonomic classification.</title>
        <authorList>
            <person name="Goeker M."/>
        </authorList>
    </citation>
    <scope>NUCLEOTIDE SEQUENCE [LARGE SCALE GENOMIC DNA]</scope>
    <source>
        <strain evidence="14 15">DSM 15521</strain>
    </source>
</reference>
<evidence type="ECO:0000256" key="9">
    <source>
        <dbReference type="ARBA" id="ARBA00022989"/>
    </source>
</evidence>
<feature type="binding site" evidence="12">
    <location>
        <position position="218"/>
    </location>
    <ligand>
        <name>K(+)</name>
        <dbReference type="ChEBI" id="CHEBI:29103"/>
    </ligand>
</feature>
<keyword evidence="7 13" id="KW-0812">Transmembrane</keyword>
<feature type="transmembrane region" description="Helical" evidence="13">
    <location>
        <begin position="178"/>
        <end position="200"/>
    </location>
</feature>
<feature type="binding site" evidence="12">
    <location>
        <position position="433"/>
    </location>
    <ligand>
        <name>K(+)</name>
        <dbReference type="ChEBI" id="CHEBI:29103"/>
    </ligand>
</feature>
<dbReference type="InterPro" id="IPR003445">
    <property type="entry name" value="Cat_transpt"/>
</dbReference>
<sequence>MRLSLIFKYVVTILFFLSTSFLIPAVYSFFSKDGLTENFLFPPILMGALLLLALQIKEKVSDVNVKEALLVVALVWFLFPALSAMCYMETGAIPRFVDAYFESVSGFTTTGASILTDIESLPKSVLLWRSTTHWIGGIGFVVFSLSLLPLLGTGGAQLMRIEAAKAVEEKVLPRVKEVAKAILTVYIILTLLEIVLLKIVGLPLYEAVNHTFATVATGGFSTRNSSVGAFNSFLAEMIIAVFMILGALNLSLYYRAFKERNLKLFLSYYEVKSFLIIISISTIVTTLVLYFQNYYPNPITAFRYAFFQIATAATTTGFASTDYSSWPPFILALLMILALIGASSGSTAGGIKQFRFLVMVKTAMKELKKTAHPRLVYRISLGDKILDISLLNTIWAFISIYFSTTIIFGLALTLSGYDLITSFSASIACITSLGPGLGKVGPAGNFAFFSDFDKLLLSVEMLLGRLEIFPILALLIPEFWKEY</sequence>
<dbReference type="Proteomes" id="UP000280881">
    <property type="component" value="Unassembled WGS sequence"/>
</dbReference>
<feature type="transmembrane region" description="Helical" evidence="13">
    <location>
        <begin position="274"/>
        <end position="292"/>
    </location>
</feature>
<keyword evidence="5" id="KW-0997">Cell inner membrane</keyword>
<feature type="transmembrane region" description="Helical" evidence="13">
    <location>
        <begin position="233"/>
        <end position="254"/>
    </location>
</feature>
<feature type="transmembrane region" description="Helical" evidence="13">
    <location>
        <begin position="134"/>
        <end position="158"/>
    </location>
</feature>
<dbReference type="RefSeq" id="WP_121170551.1">
    <property type="nucleotide sequence ID" value="NZ_RBIE01000001.1"/>
</dbReference>
<feature type="transmembrane region" description="Helical" evidence="13">
    <location>
        <begin position="7"/>
        <end position="27"/>
    </location>
</feature>
<keyword evidence="4" id="KW-1003">Cell membrane</keyword>
<name>A0A420W9U0_9BACT</name>
<proteinExistence type="inferred from homology"/>
<evidence type="ECO:0000256" key="3">
    <source>
        <dbReference type="ARBA" id="ARBA00022448"/>
    </source>
</evidence>
<feature type="binding site" evidence="12">
    <location>
        <position position="109"/>
    </location>
    <ligand>
        <name>K(+)</name>
        <dbReference type="ChEBI" id="CHEBI:29103"/>
    </ligand>
</feature>
<keyword evidence="9 13" id="KW-1133">Transmembrane helix</keyword>
<comment type="similarity">
    <text evidence="2">Belongs to the TrkH potassium transport family.</text>
</comment>
<feature type="transmembrane region" description="Helical" evidence="13">
    <location>
        <begin position="329"/>
        <end position="351"/>
    </location>
</feature>
<evidence type="ECO:0000256" key="6">
    <source>
        <dbReference type="ARBA" id="ARBA00022538"/>
    </source>
</evidence>
<dbReference type="PIRSF" id="PIRSF006247">
    <property type="entry name" value="TrkH"/>
    <property type="match status" value="1"/>
</dbReference>
<dbReference type="GO" id="GO:0015379">
    <property type="term" value="F:potassium:chloride symporter activity"/>
    <property type="evidence" value="ECO:0007669"/>
    <property type="project" value="InterPro"/>
</dbReference>
<evidence type="ECO:0000256" key="5">
    <source>
        <dbReference type="ARBA" id="ARBA00022519"/>
    </source>
</evidence>
<accession>A0A420W9U0</accession>
<feature type="transmembrane region" description="Helical" evidence="13">
    <location>
        <begin position="455"/>
        <end position="476"/>
    </location>
</feature>
<evidence type="ECO:0000256" key="12">
    <source>
        <dbReference type="PIRSR" id="PIRSR006247-1"/>
    </source>
</evidence>